<evidence type="ECO:0000313" key="2">
    <source>
        <dbReference type="Proteomes" id="UP000006038"/>
    </source>
</evidence>
<dbReference type="Gramene" id="OB05G31070.1">
    <property type="protein sequence ID" value="OB05G31070.1"/>
    <property type="gene ID" value="OB05G31070"/>
</dbReference>
<dbReference type="EnsemblPlants" id="OB05G31070.1">
    <property type="protein sequence ID" value="OB05G31070.1"/>
    <property type="gene ID" value="OB05G31070"/>
</dbReference>
<dbReference type="AlphaFoldDB" id="J3M933"/>
<evidence type="ECO:0000313" key="1">
    <source>
        <dbReference type="EnsemblPlants" id="OB05G31070.1"/>
    </source>
</evidence>
<keyword evidence="2" id="KW-1185">Reference proteome</keyword>
<accession>J3M933</accession>
<sequence>MEQRKSWRHLSLCRLTRSKYPGRKKAPSLVAVAGGSSTRGSLWKDMAGLDAMTRSTVAAKASCRWTVDERDSDGITVIHELVGELHHGDELADGEAGVEHHGLLHRGFECFLAGRRGSNYGSSGRWRHIESPTIKT</sequence>
<organism evidence="1">
    <name type="scientific">Oryza brachyantha</name>
    <name type="common">malo sina</name>
    <dbReference type="NCBI Taxonomy" id="4533"/>
    <lineage>
        <taxon>Eukaryota</taxon>
        <taxon>Viridiplantae</taxon>
        <taxon>Streptophyta</taxon>
        <taxon>Embryophyta</taxon>
        <taxon>Tracheophyta</taxon>
        <taxon>Spermatophyta</taxon>
        <taxon>Magnoliopsida</taxon>
        <taxon>Liliopsida</taxon>
        <taxon>Poales</taxon>
        <taxon>Poaceae</taxon>
        <taxon>BOP clade</taxon>
        <taxon>Oryzoideae</taxon>
        <taxon>Oryzeae</taxon>
        <taxon>Oryzinae</taxon>
        <taxon>Oryza</taxon>
    </lineage>
</organism>
<protein>
    <submittedName>
        <fullName evidence="1">Uncharacterized protein</fullName>
    </submittedName>
</protein>
<proteinExistence type="predicted"/>
<reference evidence="1" key="1">
    <citation type="journal article" date="2013" name="Nat. Commun.">
        <title>Whole-genome sequencing of Oryza brachyantha reveals mechanisms underlying Oryza genome evolution.</title>
        <authorList>
            <person name="Chen J."/>
            <person name="Huang Q."/>
            <person name="Gao D."/>
            <person name="Wang J."/>
            <person name="Lang Y."/>
            <person name="Liu T."/>
            <person name="Li B."/>
            <person name="Bai Z."/>
            <person name="Luis Goicoechea J."/>
            <person name="Liang C."/>
            <person name="Chen C."/>
            <person name="Zhang W."/>
            <person name="Sun S."/>
            <person name="Liao Y."/>
            <person name="Zhang X."/>
            <person name="Yang L."/>
            <person name="Song C."/>
            <person name="Wang M."/>
            <person name="Shi J."/>
            <person name="Liu G."/>
            <person name="Liu J."/>
            <person name="Zhou H."/>
            <person name="Zhou W."/>
            <person name="Yu Q."/>
            <person name="An N."/>
            <person name="Chen Y."/>
            <person name="Cai Q."/>
            <person name="Wang B."/>
            <person name="Liu B."/>
            <person name="Min J."/>
            <person name="Huang Y."/>
            <person name="Wu H."/>
            <person name="Li Z."/>
            <person name="Zhang Y."/>
            <person name="Yin Y."/>
            <person name="Song W."/>
            <person name="Jiang J."/>
            <person name="Jackson S.A."/>
            <person name="Wing R.A."/>
            <person name="Wang J."/>
            <person name="Chen M."/>
        </authorList>
    </citation>
    <scope>NUCLEOTIDE SEQUENCE [LARGE SCALE GENOMIC DNA]</scope>
    <source>
        <strain evidence="1">cv. IRGC 101232</strain>
    </source>
</reference>
<dbReference type="Proteomes" id="UP000006038">
    <property type="component" value="Chromosome 5"/>
</dbReference>
<dbReference type="HOGENOM" id="CLU_1878623_0_0_1"/>
<name>J3M933_ORYBR</name>
<reference evidence="1" key="2">
    <citation type="submission" date="2013-04" db="UniProtKB">
        <authorList>
            <consortium name="EnsemblPlants"/>
        </authorList>
    </citation>
    <scope>IDENTIFICATION</scope>
</reference>